<dbReference type="STRING" id="118168.MC7420_1008"/>
<keyword evidence="1" id="KW-0812">Transmembrane</keyword>
<sequence length="185" mass="20955">MKVNLLEALTQVPDFRAARGRRYPLWLLLLLVIMGTLSDCLGYRALEDFCRRHHEALVTTLQLPPTRFPSDSTFRRVMMGIDFTDLANIFNNWVYSSLPQGEQDWLGVDGKSIKATVSNYDQAYQDFINVVSVFSAQKGVPIALQQFHNKQGSEIAVVQNLLATLDLEGVVFTLDSLHCQKKLYS</sequence>
<dbReference type="AlphaFoldDB" id="B4VIU1"/>
<dbReference type="EMBL" id="DS989842">
    <property type="protein sequence ID" value="EDX78012.1"/>
    <property type="molecule type" value="Genomic_DNA"/>
</dbReference>
<dbReference type="PANTHER" id="PTHR30298">
    <property type="entry name" value="H REPEAT-ASSOCIATED PREDICTED TRANSPOSASE"/>
    <property type="match status" value="1"/>
</dbReference>
<evidence type="ECO:0000313" key="3">
    <source>
        <dbReference type="EMBL" id="EDX72339.1"/>
    </source>
</evidence>
<dbReference type="NCBIfam" id="NF033564">
    <property type="entry name" value="transpos_ISAs1"/>
    <property type="match status" value="1"/>
</dbReference>
<proteinExistence type="predicted"/>
<dbReference type="eggNOG" id="COG5433">
    <property type="taxonomic scope" value="Bacteria"/>
</dbReference>
<accession>B4VIU1</accession>
<dbReference type="EMBL" id="DS989865">
    <property type="protein sequence ID" value="EDX72339.1"/>
    <property type="molecule type" value="Genomic_DNA"/>
</dbReference>
<gene>
    <name evidence="3" type="ORF">MC7420_1008</name>
    <name evidence="4" type="ORF">MC7420_504</name>
    <name evidence="5" type="ORF">MC7420_7750</name>
</gene>
<dbReference type="EMBL" id="DS989844">
    <property type="protein sequence ID" value="EDX77367.1"/>
    <property type="molecule type" value="Genomic_DNA"/>
</dbReference>
<dbReference type="Proteomes" id="UP000003835">
    <property type="component" value="Unassembled WGS sequence"/>
</dbReference>
<evidence type="ECO:0000256" key="1">
    <source>
        <dbReference type="SAM" id="Phobius"/>
    </source>
</evidence>
<dbReference type="Pfam" id="PF13808">
    <property type="entry name" value="DDE_Tnp_1_assoc"/>
    <property type="match status" value="1"/>
</dbReference>
<name>B4VIU1_9CYAN</name>
<keyword evidence="1" id="KW-0472">Membrane</keyword>
<dbReference type="OrthoDB" id="9815086at2"/>
<organism evidence="5 6">
    <name type="scientific">Coleofasciculus chthonoplastes PCC 7420</name>
    <dbReference type="NCBI Taxonomy" id="118168"/>
    <lineage>
        <taxon>Bacteria</taxon>
        <taxon>Bacillati</taxon>
        <taxon>Cyanobacteriota</taxon>
        <taxon>Cyanophyceae</taxon>
        <taxon>Coleofasciculales</taxon>
        <taxon>Coleofasciculaceae</taxon>
        <taxon>Coleofasciculus</taxon>
    </lineage>
</organism>
<keyword evidence="1" id="KW-1133">Transmembrane helix</keyword>
<dbReference type="RefSeq" id="WP_006098448.1">
    <property type="nucleotide sequence ID" value="NZ_DS989865.1"/>
</dbReference>
<dbReference type="InterPro" id="IPR047647">
    <property type="entry name" value="ISAs1_transpos"/>
</dbReference>
<dbReference type="InterPro" id="IPR051698">
    <property type="entry name" value="Transposase_11-like"/>
</dbReference>
<dbReference type="PANTHER" id="PTHR30298:SF0">
    <property type="entry name" value="PROTEIN YBFL-RELATED"/>
    <property type="match status" value="1"/>
</dbReference>
<dbReference type="InterPro" id="IPR032806">
    <property type="entry name" value="YbfD_N"/>
</dbReference>
<evidence type="ECO:0000313" key="4">
    <source>
        <dbReference type="EMBL" id="EDX77367.1"/>
    </source>
</evidence>
<feature type="transmembrane region" description="Helical" evidence="1">
    <location>
        <begin position="23"/>
        <end position="43"/>
    </location>
</feature>
<dbReference type="HOGENOM" id="CLU_046404_4_0_3"/>
<feature type="domain" description="H repeat-associated protein N-terminal" evidence="2">
    <location>
        <begin position="7"/>
        <end position="94"/>
    </location>
</feature>
<reference evidence="5 6" key="1">
    <citation type="submission" date="2008-07" db="EMBL/GenBank/DDBJ databases">
        <authorList>
            <person name="Tandeau de Marsac N."/>
            <person name="Ferriera S."/>
            <person name="Johnson J."/>
            <person name="Kravitz S."/>
            <person name="Beeson K."/>
            <person name="Sutton G."/>
            <person name="Rogers Y.-H."/>
            <person name="Friedman R."/>
            <person name="Frazier M."/>
            <person name="Venter J.C."/>
        </authorList>
    </citation>
    <scope>NUCLEOTIDE SEQUENCE [LARGE SCALE GENOMIC DNA]</scope>
    <source>
        <strain evidence="5 6">PCC 7420</strain>
    </source>
</reference>
<keyword evidence="6" id="KW-1185">Reference proteome</keyword>
<evidence type="ECO:0000313" key="6">
    <source>
        <dbReference type="Proteomes" id="UP000003835"/>
    </source>
</evidence>
<evidence type="ECO:0000259" key="2">
    <source>
        <dbReference type="Pfam" id="PF13808"/>
    </source>
</evidence>
<evidence type="ECO:0000313" key="5">
    <source>
        <dbReference type="EMBL" id="EDX78012.1"/>
    </source>
</evidence>
<protein>
    <recommendedName>
        <fullName evidence="2">H repeat-associated protein N-terminal domain-containing protein</fullName>
    </recommendedName>
</protein>